<protein>
    <recommendedName>
        <fullName evidence="2">CCHC-type domain-containing protein</fullName>
    </recommendedName>
</protein>
<evidence type="ECO:0000259" key="2">
    <source>
        <dbReference type="PROSITE" id="PS50158"/>
    </source>
</evidence>
<keyword evidence="1" id="KW-0863">Zinc-finger</keyword>
<dbReference type="InterPro" id="IPR001878">
    <property type="entry name" value="Znf_CCHC"/>
</dbReference>
<evidence type="ECO:0000313" key="3">
    <source>
        <dbReference type="EMBL" id="KYQ54071.1"/>
    </source>
</evidence>
<dbReference type="SUPFAM" id="SSF57756">
    <property type="entry name" value="Retrovirus zinc finger-like domains"/>
    <property type="match status" value="1"/>
</dbReference>
<dbReference type="GO" id="GO:0003676">
    <property type="term" value="F:nucleic acid binding"/>
    <property type="evidence" value="ECO:0007669"/>
    <property type="project" value="InterPro"/>
</dbReference>
<organism evidence="3 4">
    <name type="scientific">Mycetomoellerius zeteki</name>
    <dbReference type="NCBI Taxonomy" id="64791"/>
    <lineage>
        <taxon>Eukaryota</taxon>
        <taxon>Metazoa</taxon>
        <taxon>Ecdysozoa</taxon>
        <taxon>Arthropoda</taxon>
        <taxon>Hexapoda</taxon>
        <taxon>Insecta</taxon>
        <taxon>Pterygota</taxon>
        <taxon>Neoptera</taxon>
        <taxon>Endopterygota</taxon>
        <taxon>Hymenoptera</taxon>
        <taxon>Apocrita</taxon>
        <taxon>Aculeata</taxon>
        <taxon>Formicoidea</taxon>
        <taxon>Formicidae</taxon>
        <taxon>Myrmicinae</taxon>
        <taxon>Mycetomoellerius</taxon>
    </lineage>
</organism>
<dbReference type="AlphaFoldDB" id="A0A151X138"/>
<accession>A0A151X138</accession>
<evidence type="ECO:0000256" key="1">
    <source>
        <dbReference type="PROSITE-ProRule" id="PRU00047"/>
    </source>
</evidence>
<keyword evidence="1" id="KW-0479">Metal-binding</keyword>
<sequence>MRFANGKILEVKSSGRNKVAIHFNDLNAANSTLTHPSLKANGLSAFIPPFNVLRTGVIRNVPLDISEKDVVNHFSSQTIMIKFRSQNLPRAISFMHVNFPVFPYIPRVLMCFSCLRYGHVNADCKSKPRCSRCGNPRHSVPEECSRLRLPPICCNCGGNTSPRPRRVPPTCGTNKSIHSRLWKMYLMSRLATDLAPPRLLLILPTPFILLFSLHFLNTHSPSILPC</sequence>
<feature type="domain" description="CCHC-type" evidence="2">
    <location>
        <begin position="111"/>
        <end position="126"/>
    </location>
</feature>
<dbReference type="GO" id="GO:0008270">
    <property type="term" value="F:zinc ion binding"/>
    <property type="evidence" value="ECO:0007669"/>
    <property type="project" value="UniProtKB-KW"/>
</dbReference>
<dbReference type="PROSITE" id="PS50158">
    <property type="entry name" value="ZF_CCHC"/>
    <property type="match status" value="1"/>
</dbReference>
<dbReference type="Proteomes" id="UP000075809">
    <property type="component" value="Unassembled WGS sequence"/>
</dbReference>
<dbReference type="EMBL" id="KQ982592">
    <property type="protein sequence ID" value="KYQ54071.1"/>
    <property type="molecule type" value="Genomic_DNA"/>
</dbReference>
<keyword evidence="4" id="KW-1185">Reference proteome</keyword>
<dbReference type="InterPro" id="IPR036875">
    <property type="entry name" value="Znf_CCHC_sf"/>
</dbReference>
<keyword evidence="1" id="KW-0862">Zinc</keyword>
<evidence type="ECO:0000313" key="4">
    <source>
        <dbReference type="Proteomes" id="UP000075809"/>
    </source>
</evidence>
<proteinExistence type="predicted"/>
<reference evidence="3 4" key="1">
    <citation type="submission" date="2015-09" db="EMBL/GenBank/DDBJ databases">
        <title>Trachymyrmex zeteki WGS genome.</title>
        <authorList>
            <person name="Nygaard S."/>
            <person name="Hu H."/>
            <person name="Boomsma J."/>
            <person name="Zhang G."/>
        </authorList>
    </citation>
    <scope>NUCLEOTIDE SEQUENCE [LARGE SCALE GENOMIC DNA]</scope>
    <source>
        <strain evidence="3">Tzet28-1</strain>
        <tissue evidence="3">Whole body</tissue>
    </source>
</reference>
<gene>
    <name evidence="3" type="ORF">ALC60_07025</name>
</gene>
<name>A0A151X138_9HYME</name>